<keyword evidence="8" id="KW-1185">Reference proteome</keyword>
<dbReference type="InterPro" id="IPR007150">
    <property type="entry name" value="HUS1/Mec3"/>
</dbReference>
<dbReference type="AlphaFoldDB" id="A0AAV9QVP0"/>
<sequence length="374" mass="42212">MALREIRHYQKSMELLVRSLPSSSWSDKSLRTSRPTTFQSSTMALQEASEPYLVPPLEDTNLCTIHAKRVTIMPKDIQLAHRIRAEMKPSGFWSSSLQANFFDEYQMEGVSSEFNEICLEVSPENLSRALKTVQFAKSVKIKLTKKHCACLTIAAELLRKTQPTLSSISRVVTHDVPVDVIPRRLWQELKEPSMPDFDVNIYLPPLKTMKNVVDRMKNLSNFLVGFTGPGCPEVQECDMKTNPLQLGYIRVTFSGSSCRCYGFRSRRISGSRGQPEQRENLKIETDLVSATTHFKELGDPPWGDESSQDGGPSQSRDPELMAKATVDIKKLQQFLVGQKVNPSKAMCNIVHQNVVHLILLHEDVSLQYFIPAVA</sequence>
<dbReference type="PIRSF" id="PIRSF011312">
    <property type="entry name" value="Cell_cycle_HUS1"/>
    <property type="match status" value="1"/>
</dbReference>
<dbReference type="InterPro" id="IPR016580">
    <property type="entry name" value="HUS1"/>
</dbReference>
<protein>
    <recommendedName>
        <fullName evidence="5">Checkpoint protein</fullName>
    </recommendedName>
</protein>
<dbReference type="EMBL" id="JAHHUM010002666">
    <property type="protein sequence ID" value="KAK5601553.1"/>
    <property type="molecule type" value="Genomic_DNA"/>
</dbReference>
<dbReference type="GO" id="GO:0003677">
    <property type="term" value="F:DNA binding"/>
    <property type="evidence" value="ECO:0007669"/>
    <property type="project" value="InterPro"/>
</dbReference>
<evidence type="ECO:0000313" key="7">
    <source>
        <dbReference type="EMBL" id="KAK5601553.1"/>
    </source>
</evidence>
<reference evidence="7 8" key="1">
    <citation type="submission" date="2021-06" db="EMBL/GenBank/DDBJ databases">
        <authorList>
            <person name="Palmer J.M."/>
        </authorList>
    </citation>
    <scope>NUCLEOTIDE SEQUENCE [LARGE SCALE GENOMIC DNA]</scope>
    <source>
        <strain evidence="7 8">MEX-2019</strain>
        <tissue evidence="7">Muscle</tissue>
    </source>
</reference>
<dbReference type="Proteomes" id="UP001311232">
    <property type="component" value="Unassembled WGS sequence"/>
</dbReference>
<organism evidence="7 8">
    <name type="scientific">Crenichthys baileyi</name>
    <name type="common">White River springfish</name>
    <dbReference type="NCBI Taxonomy" id="28760"/>
    <lineage>
        <taxon>Eukaryota</taxon>
        <taxon>Metazoa</taxon>
        <taxon>Chordata</taxon>
        <taxon>Craniata</taxon>
        <taxon>Vertebrata</taxon>
        <taxon>Euteleostomi</taxon>
        <taxon>Actinopterygii</taxon>
        <taxon>Neopterygii</taxon>
        <taxon>Teleostei</taxon>
        <taxon>Neoteleostei</taxon>
        <taxon>Acanthomorphata</taxon>
        <taxon>Ovalentaria</taxon>
        <taxon>Atherinomorphae</taxon>
        <taxon>Cyprinodontiformes</taxon>
        <taxon>Goodeidae</taxon>
        <taxon>Crenichthys</taxon>
    </lineage>
</organism>
<dbReference type="PANTHER" id="PTHR12900">
    <property type="entry name" value="MITOTIC AND DNA DAMAGE CHECKPOINT PROTEIN HUS1"/>
    <property type="match status" value="1"/>
</dbReference>
<dbReference type="Gene3D" id="3.70.10.10">
    <property type="match status" value="1"/>
</dbReference>
<feature type="region of interest" description="Disordered" evidence="6">
    <location>
        <begin position="296"/>
        <end position="317"/>
    </location>
</feature>
<dbReference type="PANTHER" id="PTHR12900:SF0">
    <property type="entry name" value="CHECKPOINT PROTEIN"/>
    <property type="match status" value="1"/>
</dbReference>
<accession>A0AAV9QVP0</accession>
<comment type="subcellular location">
    <subcellularLocation>
        <location evidence="1">Nucleus</location>
    </subcellularLocation>
</comment>
<dbReference type="SUPFAM" id="SSF47113">
    <property type="entry name" value="Histone-fold"/>
    <property type="match status" value="1"/>
</dbReference>
<dbReference type="GO" id="GO:0033314">
    <property type="term" value="P:mitotic DNA replication checkpoint signaling"/>
    <property type="evidence" value="ECO:0007669"/>
    <property type="project" value="TreeGrafter"/>
</dbReference>
<dbReference type="PRINTS" id="PR00622">
    <property type="entry name" value="HISTONEH3"/>
</dbReference>
<dbReference type="GO" id="GO:0030896">
    <property type="term" value="C:checkpoint clamp complex"/>
    <property type="evidence" value="ECO:0007669"/>
    <property type="project" value="InterPro"/>
</dbReference>
<dbReference type="GO" id="GO:0000786">
    <property type="term" value="C:nucleosome"/>
    <property type="evidence" value="ECO:0007669"/>
    <property type="project" value="InterPro"/>
</dbReference>
<evidence type="ECO:0000256" key="5">
    <source>
        <dbReference type="PIRNR" id="PIRNR011312"/>
    </source>
</evidence>
<evidence type="ECO:0000256" key="3">
    <source>
        <dbReference type="ARBA" id="ARBA00010343"/>
    </source>
</evidence>
<evidence type="ECO:0000256" key="1">
    <source>
        <dbReference type="ARBA" id="ARBA00004123"/>
    </source>
</evidence>
<dbReference type="Pfam" id="PF04005">
    <property type="entry name" value="Hus1"/>
    <property type="match status" value="1"/>
</dbReference>
<dbReference type="GO" id="GO:0044778">
    <property type="term" value="P:meiotic DNA integrity checkpoint signaling"/>
    <property type="evidence" value="ECO:0007669"/>
    <property type="project" value="TreeGrafter"/>
</dbReference>
<evidence type="ECO:0000256" key="6">
    <source>
        <dbReference type="SAM" id="MobiDB-lite"/>
    </source>
</evidence>
<dbReference type="GO" id="GO:0005730">
    <property type="term" value="C:nucleolus"/>
    <property type="evidence" value="ECO:0007669"/>
    <property type="project" value="InterPro"/>
</dbReference>
<evidence type="ECO:0000256" key="2">
    <source>
        <dbReference type="ARBA" id="ARBA00005563"/>
    </source>
</evidence>
<comment type="similarity">
    <text evidence="2 5">Belongs to the HUS1 family.</text>
</comment>
<dbReference type="GO" id="GO:0031573">
    <property type="term" value="P:mitotic intra-S DNA damage checkpoint signaling"/>
    <property type="evidence" value="ECO:0007669"/>
    <property type="project" value="TreeGrafter"/>
</dbReference>
<dbReference type="GO" id="GO:0000724">
    <property type="term" value="P:double-strand break repair via homologous recombination"/>
    <property type="evidence" value="ECO:0007669"/>
    <property type="project" value="TreeGrafter"/>
</dbReference>
<proteinExistence type="inferred from homology"/>
<dbReference type="SMART" id="SM00428">
    <property type="entry name" value="H3"/>
    <property type="match status" value="1"/>
</dbReference>
<gene>
    <name evidence="7" type="ORF">CRENBAI_024122</name>
</gene>
<dbReference type="GO" id="GO:0000723">
    <property type="term" value="P:telomere maintenance"/>
    <property type="evidence" value="ECO:0007669"/>
    <property type="project" value="TreeGrafter"/>
</dbReference>
<dbReference type="GO" id="GO:0006289">
    <property type="term" value="P:nucleotide-excision repair"/>
    <property type="evidence" value="ECO:0007669"/>
    <property type="project" value="TreeGrafter"/>
</dbReference>
<name>A0AAV9QVP0_9TELE</name>
<dbReference type="GO" id="GO:0030527">
    <property type="term" value="F:structural constituent of chromatin"/>
    <property type="evidence" value="ECO:0007669"/>
    <property type="project" value="InterPro"/>
</dbReference>
<dbReference type="CDD" id="cd22911">
    <property type="entry name" value="HFD_H3"/>
    <property type="match status" value="1"/>
</dbReference>
<keyword evidence="4" id="KW-0539">Nucleus</keyword>
<dbReference type="InterPro" id="IPR009072">
    <property type="entry name" value="Histone-fold"/>
</dbReference>
<comment type="similarity">
    <text evidence="3">Belongs to the histone H3 family.</text>
</comment>
<evidence type="ECO:0000313" key="8">
    <source>
        <dbReference type="Proteomes" id="UP001311232"/>
    </source>
</evidence>
<evidence type="ECO:0000256" key="4">
    <source>
        <dbReference type="ARBA" id="ARBA00023242"/>
    </source>
</evidence>
<dbReference type="GO" id="GO:0046982">
    <property type="term" value="F:protein heterodimerization activity"/>
    <property type="evidence" value="ECO:0007669"/>
    <property type="project" value="InterPro"/>
</dbReference>
<comment type="caution">
    <text evidence="7">The sequence shown here is derived from an EMBL/GenBank/DDBJ whole genome shotgun (WGS) entry which is preliminary data.</text>
</comment>
<dbReference type="InterPro" id="IPR000164">
    <property type="entry name" value="Histone_H3/CENP-A"/>
</dbReference>
<dbReference type="GO" id="GO:0035861">
    <property type="term" value="C:site of double-strand break"/>
    <property type="evidence" value="ECO:0007669"/>
    <property type="project" value="TreeGrafter"/>
</dbReference>